<evidence type="ECO:0000256" key="1">
    <source>
        <dbReference type="ARBA" id="ARBA00009437"/>
    </source>
</evidence>
<gene>
    <name evidence="6" type="ORF">ABID14_001426</name>
</gene>
<keyword evidence="4" id="KW-0804">Transcription</keyword>
<sequence length="299" mass="35230">MELRNIITFLQIVKYNSFTKAAENIGYAQSTVTMQIQQMEEELNVKLFDRIGKSIFLTSYGEKFLSLAREMYNLSLEMNYLNKDLKNMEGTLRIGTIESLFYSGVMHEFSEFMQEFPKVEISIRTGSSFELYNELSKNNLDIVFGISDPNNITDFEEVFSTQTDLVFMANKKYIDNIDINNLYNNLFVLTEEESYYNKKLKNLFVKNDIILNKKIHMQNIYAILDFLEYNEAITFLPKYVVRKYIEDKNFIILDTKLPKINVKLSANINKEKWKSPFLKYYINLVKQLDVKSIILCKLI</sequence>
<dbReference type="PRINTS" id="PR00039">
    <property type="entry name" value="HTHLYSR"/>
</dbReference>
<dbReference type="InterPro" id="IPR000847">
    <property type="entry name" value="LysR_HTH_N"/>
</dbReference>
<dbReference type="Gene3D" id="1.10.10.10">
    <property type="entry name" value="Winged helix-like DNA-binding domain superfamily/Winged helix DNA-binding domain"/>
    <property type="match status" value="1"/>
</dbReference>
<dbReference type="InterPro" id="IPR036390">
    <property type="entry name" value="WH_DNA-bd_sf"/>
</dbReference>
<dbReference type="PANTHER" id="PTHR30126">
    <property type="entry name" value="HTH-TYPE TRANSCRIPTIONAL REGULATOR"/>
    <property type="match status" value="1"/>
</dbReference>
<dbReference type="Pfam" id="PF00126">
    <property type="entry name" value="HTH_1"/>
    <property type="match status" value="1"/>
</dbReference>
<protein>
    <submittedName>
        <fullName evidence="6">DNA-binding transcriptional LysR family regulator</fullName>
    </submittedName>
</protein>
<dbReference type="PANTHER" id="PTHR30126:SF40">
    <property type="entry name" value="HTH-TYPE TRANSCRIPTIONAL REGULATOR GLTR"/>
    <property type="match status" value="1"/>
</dbReference>
<evidence type="ECO:0000256" key="3">
    <source>
        <dbReference type="ARBA" id="ARBA00023125"/>
    </source>
</evidence>
<evidence type="ECO:0000313" key="6">
    <source>
        <dbReference type="EMBL" id="MET3617791.1"/>
    </source>
</evidence>
<evidence type="ECO:0000256" key="2">
    <source>
        <dbReference type="ARBA" id="ARBA00023015"/>
    </source>
</evidence>
<organism evidence="6 7">
    <name type="scientific">Peptoniphilus olsenii</name>
    <dbReference type="NCBI Taxonomy" id="411570"/>
    <lineage>
        <taxon>Bacteria</taxon>
        <taxon>Bacillati</taxon>
        <taxon>Bacillota</taxon>
        <taxon>Tissierellia</taxon>
        <taxon>Tissierellales</taxon>
        <taxon>Peptoniphilaceae</taxon>
        <taxon>Peptoniphilus</taxon>
    </lineage>
</organism>
<keyword evidence="2" id="KW-0805">Transcription regulation</keyword>
<reference evidence="6 7" key="1">
    <citation type="submission" date="2024-06" db="EMBL/GenBank/DDBJ databases">
        <title>Genomic Encyclopedia of Type Strains, Phase IV (KMG-IV): sequencing the most valuable type-strain genomes for metagenomic binning, comparative biology and taxonomic classification.</title>
        <authorList>
            <person name="Goeker M."/>
        </authorList>
    </citation>
    <scope>NUCLEOTIDE SEQUENCE [LARGE SCALE GENOMIC DNA]</scope>
    <source>
        <strain evidence="6 7">DSM 21460</strain>
    </source>
</reference>
<dbReference type="RefSeq" id="WP_354368568.1">
    <property type="nucleotide sequence ID" value="NZ_JBEPMA010000009.1"/>
</dbReference>
<comment type="similarity">
    <text evidence="1">Belongs to the LysR transcriptional regulatory family.</text>
</comment>
<dbReference type="CDD" id="cd05466">
    <property type="entry name" value="PBP2_LTTR_substrate"/>
    <property type="match status" value="1"/>
</dbReference>
<evidence type="ECO:0000259" key="5">
    <source>
        <dbReference type="PROSITE" id="PS50931"/>
    </source>
</evidence>
<dbReference type="Proteomes" id="UP001549162">
    <property type="component" value="Unassembled WGS sequence"/>
</dbReference>
<keyword evidence="3 6" id="KW-0238">DNA-binding</keyword>
<dbReference type="InterPro" id="IPR036388">
    <property type="entry name" value="WH-like_DNA-bd_sf"/>
</dbReference>
<dbReference type="PROSITE" id="PS50931">
    <property type="entry name" value="HTH_LYSR"/>
    <property type="match status" value="1"/>
</dbReference>
<name>A0ABV2JAJ0_9FIRM</name>
<dbReference type="EMBL" id="JBEPMA010000009">
    <property type="protein sequence ID" value="MET3617791.1"/>
    <property type="molecule type" value="Genomic_DNA"/>
</dbReference>
<proteinExistence type="inferred from homology"/>
<accession>A0ABV2JAJ0</accession>
<dbReference type="Gene3D" id="3.40.190.290">
    <property type="match status" value="1"/>
</dbReference>
<dbReference type="SUPFAM" id="SSF53850">
    <property type="entry name" value="Periplasmic binding protein-like II"/>
    <property type="match status" value="1"/>
</dbReference>
<dbReference type="InterPro" id="IPR005119">
    <property type="entry name" value="LysR_subst-bd"/>
</dbReference>
<feature type="domain" description="HTH lysR-type" evidence="5">
    <location>
        <begin position="1"/>
        <end position="58"/>
    </location>
</feature>
<comment type="caution">
    <text evidence="6">The sequence shown here is derived from an EMBL/GenBank/DDBJ whole genome shotgun (WGS) entry which is preliminary data.</text>
</comment>
<dbReference type="SUPFAM" id="SSF46785">
    <property type="entry name" value="Winged helix' DNA-binding domain"/>
    <property type="match status" value="1"/>
</dbReference>
<dbReference type="Pfam" id="PF03466">
    <property type="entry name" value="LysR_substrate"/>
    <property type="match status" value="1"/>
</dbReference>
<keyword evidence="7" id="KW-1185">Reference proteome</keyword>
<evidence type="ECO:0000313" key="7">
    <source>
        <dbReference type="Proteomes" id="UP001549162"/>
    </source>
</evidence>
<evidence type="ECO:0000256" key="4">
    <source>
        <dbReference type="ARBA" id="ARBA00023163"/>
    </source>
</evidence>
<dbReference type="GO" id="GO:0003677">
    <property type="term" value="F:DNA binding"/>
    <property type="evidence" value="ECO:0007669"/>
    <property type="project" value="UniProtKB-KW"/>
</dbReference>